<dbReference type="Proteomes" id="UP000509597">
    <property type="component" value="Chromosome"/>
</dbReference>
<dbReference type="InterPro" id="IPR051476">
    <property type="entry name" value="Bac_ResReg_Asp_Phosphatase"/>
</dbReference>
<dbReference type="GO" id="GO:0005737">
    <property type="term" value="C:cytoplasm"/>
    <property type="evidence" value="ECO:0007669"/>
    <property type="project" value="UniProtKB-SubCell"/>
</dbReference>
<dbReference type="InterPro" id="IPR011990">
    <property type="entry name" value="TPR-like_helical_dom_sf"/>
</dbReference>
<dbReference type="Pfam" id="PF13424">
    <property type="entry name" value="TPR_12"/>
    <property type="match status" value="1"/>
</dbReference>
<feature type="repeat" description="TPR" evidence="6">
    <location>
        <begin position="124"/>
        <end position="157"/>
    </location>
</feature>
<name>A0A7H9BJA2_9NEIS</name>
<keyword evidence="8" id="KW-1185">Reference proteome</keyword>
<evidence type="ECO:0000313" key="8">
    <source>
        <dbReference type="Proteomes" id="UP000509597"/>
    </source>
</evidence>
<evidence type="ECO:0000256" key="1">
    <source>
        <dbReference type="ARBA" id="ARBA00004496"/>
    </source>
</evidence>
<dbReference type="AlphaFoldDB" id="A0A7H9BJA2"/>
<evidence type="ECO:0000256" key="2">
    <source>
        <dbReference type="ARBA" id="ARBA00022490"/>
    </source>
</evidence>
<accession>A0A7H9BJA2</accession>
<keyword evidence="3" id="KW-0677">Repeat</keyword>
<evidence type="ECO:0000256" key="4">
    <source>
        <dbReference type="ARBA" id="ARBA00022803"/>
    </source>
</evidence>
<dbReference type="SMART" id="SM00028">
    <property type="entry name" value="TPR"/>
    <property type="match status" value="4"/>
</dbReference>
<keyword evidence="2" id="KW-0963">Cytoplasm</keyword>
<dbReference type="KEGG" id="chiz:HQ393_11105"/>
<dbReference type="RefSeq" id="WP_179355238.1">
    <property type="nucleotide sequence ID" value="NZ_CP058627.1"/>
</dbReference>
<dbReference type="EMBL" id="CP058627">
    <property type="protein sequence ID" value="QLG88735.1"/>
    <property type="molecule type" value="Genomic_DNA"/>
</dbReference>
<comment type="similarity">
    <text evidence="5">Belongs to the Rap family.</text>
</comment>
<reference evidence="7 8" key="1">
    <citation type="submission" date="2020-07" db="EMBL/GenBank/DDBJ databases">
        <title>Complete genome sequence of Chitinibacter sp. 2T18.</title>
        <authorList>
            <person name="Bae J.-W."/>
            <person name="Choi J.-W."/>
        </authorList>
    </citation>
    <scope>NUCLEOTIDE SEQUENCE [LARGE SCALE GENOMIC DNA]</scope>
    <source>
        <strain evidence="7 8">2T18</strain>
    </source>
</reference>
<dbReference type="Gene3D" id="1.25.40.10">
    <property type="entry name" value="Tetratricopeptide repeat domain"/>
    <property type="match status" value="2"/>
</dbReference>
<dbReference type="PANTHER" id="PTHR46630:SF1">
    <property type="entry name" value="TETRATRICOPEPTIDE REPEAT PROTEIN 29"/>
    <property type="match status" value="1"/>
</dbReference>
<proteinExistence type="inferred from homology"/>
<dbReference type="PROSITE" id="PS50005">
    <property type="entry name" value="TPR"/>
    <property type="match status" value="2"/>
</dbReference>
<evidence type="ECO:0000256" key="3">
    <source>
        <dbReference type="ARBA" id="ARBA00022737"/>
    </source>
</evidence>
<feature type="repeat" description="TPR" evidence="6">
    <location>
        <begin position="205"/>
        <end position="238"/>
    </location>
</feature>
<evidence type="ECO:0000256" key="6">
    <source>
        <dbReference type="PROSITE-ProRule" id="PRU00339"/>
    </source>
</evidence>
<comment type="subcellular location">
    <subcellularLocation>
        <location evidence="1">Cytoplasm</location>
    </subcellularLocation>
</comment>
<dbReference type="Pfam" id="PF13181">
    <property type="entry name" value="TPR_8"/>
    <property type="match status" value="1"/>
</dbReference>
<dbReference type="PANTHER" id="PTHR46630">
    <property type="entry name" value="TETRATRICOPEPTIDE REPEAT PROTEIN 29"/>
    <property type="match status" value="1"/>
</dbReference>
<sequence>MSERDRLILELQTIAKEAHCGSPPSPLVALELLKSVKGDVYLTALASAVMGHAWQHISEHDKAQMAFSSAIEGFRAAKRARDETEAMILLGTSHLLSGEPMRALDHWSNALQIARKINDRELCIRVYLGVGQVYIGFGDMESALQFNELALEMARRLNHDERKGEALLNVASDAYRLGRYSYTLQCIAEAEKLLETTISNKIWSAEVVYFRGRVHAQQGHYAQAKLELETAYQLSEQNDNLWGKAHALTALSETLLKMGDGQTGQVLEDAHQLAKMANLAPLLLRCSQALITWYEQCGDVSASLPHYNYVLQNEQAIPVKVTAVHAKQITQLLARSRVRCLARDFS</sequence>
<evidence type="ECO:0000313" key="7">
    <source>
        <dbReference type="EMBL" id="QLG88735.1"/>
    </source>
</evidence>
<gene>
    <name evidence="7" type="ORF">HQ393_11105</name>
</gene>
<organism evidence="7 8">
    <name type="scientific">Chitinibacter bivalviorum</name>
    <dbReference type="NCBI Taxonomy" id="2739434"/>
    <lineage>
        <taxon>Bacteria</taxon>
        <taxon>Pseudomonadati</taxon>
        <taxon>Pseudomonadota</taxon>
        <taxon>Betaproteobacteria</taxon>
        <taxon>Neisseriales</taxon>
        <taxon>Chitinibacteraceae</taxon>
        <taxon>Chitinibacter</taxon>
    </lineage>
</organism>
<dbReference type="InterPro" id="IPR019734">
    <property type="entry name" value="TPR_rpt"/>
</dbReference>
<dbReference type="SUPFAM" id="SSF48452">
    <property type="entry name" value="TPR-like"/>
    <property type="match status" value="2"/>
</dbReference>
<protein>
    <submittedName>
        <fullName evidence="7">Tetratricopeptide repeat protein</fullName>
    </submittedName>
</protein>
<keyword evidence="4 6" id="KW-0802">TPR repeat</keyword>
<evidence type="ECO:0000256" key="5">
    <source>
        <dbReference type="ARBA" id="ARBA00038253"/>
    </source>
</evidence>